<organism evidence="1">
    <name type="scientific">Anguilla anguilla</name>
    <name type="common">European freshwater eel</name>
    <name type="synonym">Muraena anguilla</name>
    <dbReference type="NCBI Taxonomy" id="7936"/>
    <lineage>
        <taxon>Eukaryota</taxon>
        <taxon>Metazoa</taxon>
        <taxon>Chordata</taxon>
        <taxon>Craniata</taxon>
        <taxon>Vertebrata</taxon>
        <taxon>Euteleostomi</taxon>
        <taxon>Actinopterygii</taxon>
        <taxon>Neopterygii</taxon>
        <taxon>Teleostei</taxon>
        <taxon>Anguilliformes</taxon>
        <taxon>Anguillidae</taxon>
        <taxon>Anguilla</taxon>
    </lineage>
</organism>
<name>A0A0E9R571_ANGAN</name>
<reference evidence="1" key="2">
    <citation type="journal article" date="2015" name="Fish Shellfish Immunol.">
        <title>Early steps in the European eel (Anguilla anguilla)-Vibrio vulnificus interaction in the gills: Role of the RtxA13 toxin.</title>
        <authorList>
            <person name="Callol A."/>
            <person name="Pajuelo D."/>
            <person name="Ebbesson L."/>
            <person name="Teles M."/>
            <person name="MacKenzie S."/>
            <person name="Amaro C."/>
        </authorList>
    </citation>
    <scope>NUCLEOTIDE SEQUENCE</scope>
</reference>
<evidence type="ECO:0000313" key="1">
    <source>
        <dbReference type="EMBL" id="JAH24244.1"/>
    </source>
</evidence>
<reference evidence="1" key="1">
    <citation type="submission" date="2014-11" db="EMBL/GenBank/DDBJ databases">
        <authorList>
            <person name="Amaro Gonzalez C."/>
        </authorList>
    </citation>
    <scope>NUCLEOTIDE SEQUENCE</scope>
</reference>
<accession>A0A0E9R571</accession>
<protein>
    <submittedName>
        <fullName evidence="1">Uncharacterized protein</fullName>
    </submittedName>
</protein>
<dbReference type="EMBL" id="GBXM01107572">
    <property type="protein sequence ID" value="JAH01005.1"/>
    <property type="molecule type" value="Transcribed_RNA"/>
</dbReference>
<sequence length="54" mass="6111">MKPFLVKTLFTPSAYNIQLHLFSSFLFNIPAAVRRLWSKLTGYFVGSGKTSLES</sequence>
<proteinExistence type="predicted"/>
<dbReference type="AlphaFoldDB" id="A0A0E9R571"/>
<dbReference type="EMBL" id="GBXM01084333">
    <property type="protein sequence ID" value="JAH24244.1"/>
    <property type="molecule type" value="Transcribed_RNA"/>
</dbReference>